<sequence>MQRQDYRHSCAAEAITGKESERGMTSGDKKTDREKKVTLKPLHSLPVSHFCQGSQSQPIWTVETKKDPKTRILSRHDKNDITRLPSSPSLPPLFCAARSNKPLSILFGNHWHQNPSMSRTKS</sequence>
<evidence type="ECO:0000313" key="2">
    <source>
        <dbReference type="EMBL" id="KAK5898237.1"/>
    </source>
</evidence>
<evidence type="ECO:0000313" key="3">
    <source>
        <dbReference type="Proteomes" id="UP001331515"/>
    </source>
</evidence>
<reference evidence="2 3" key="1">
    <citation type="journal article" date="2023" name="Mol. Biol. Evol.">
        <title>Genomics of Secondarily Temperate Adaptation in the Only Non-Antarctic Icefish.</title>
        <authorList>
            <person name="Rivera-Colon A.G."/>
            <person name="Rayamajhi N."/>
            <person name="Minhas B.F."/>
            <person name="Madrigal G."/>
            <person name="Bilyk K.T."/>
            <person name="Yoon V."/>
            <person name="Hune M."/>
            <person name="Gregory S."/>
            <person name="Cheng C.H.C."/>
            <person name="Catchen J.M."/>
        </authorList>
    </citation>
    <scope>NUCLEOTIDE SEQUENCE [LARGE SCALE GENOMIC DNA]</scope>
    <source>
        <tissue evidence="2">White muscle</tissue>
    </source>
</reference>
<dbReference type="Proteomes" id="UP001331515">
    <property type="component" value="Unassembled WGS sequence"/>
</dbReference>
<evidence type="ECO:0000256" key="1">
    <source>
        <dbReference type="SAM" id="MobiDB-lite"/>
    </source>
</evidence>
<dbReference type="AlphaFoldDB" id="A0AAN8H1B2"/>
<comment type="caution">
    <text evidence="2">The sequence shown here is derived from an EMBL/GenBank/DDBJ whole genome shotgun (WGS) entry which is preliminary data.</text>
</comment>
<feature type="region of interest" description="Disordered" evidence="1">
    <location>
        <begin position="1"/>
        <end position="35"/>
    </location>
</feature>
<keyword evidence="3" id="KW-1185">Reference proteome</keyword>
<name>A0AAN8H1B2_CHAGU</name>
<protein>
    <submittedName>
        <fullName evidence="2">Uncharacterized protein</fullName>
    </submittedName>
</protein>
<proteinExistence type="predicted"/>
<accession>A0AAN8H1B2</accession>
<organism evidence="2 3">
    <name type="scientific">Champsocephalus gunnari</name>
    <name type="common">Mackerel icefish</name>
    <dbReference type="NCBI Taxonomy" id="52237"/>
    <lineage>
        <taxon>Eukaryota</taxon>
        <taxon>Metazoa</taxon>
        <taxon>Chordata</taxon>
        <taxon>Craniata</taxon>
        <taxon>Vertebrata</taxon>
        <taxon>Euteleostomi</taxon>
        <taxon>Actinopterygii</taxon>
        <taxon>Neopterygii</taxon>
        <taxon>Teleostei</taxon>
        <taxon>Neoteleostei</taxon>
        <taxon>Acanthomorphata</taxon>
        <taxon>Eupercaria</taxon>
        <taxon>Perciformes</taxon>
        <taxon>Notothenioidei</taxon>
        <taxon>Channichthyidae</taxon>
        <taxon>Champsocephalus</taxon>
    </lineage>
</organism>
<gene>
    <name evidence="2" type="ORF">CgunFtcFv8_015673</name>
</gene>
<dbReference type="EMBL" id="JAURVH010001533">
    <property type="protein sequence ID" value="KAK5898237.1"/>
    <property type="molecule type" value="Genomic_DNA"/>
</dbReference>